<keyword evidence="9" id="KW-0486">Methionine biosynthesis</keyword>
<dbReference type="STRING" id="1105367.CG50_12880"/>
<evidence type="ECO:0000256" key="1">
    <source>
        <dbReference type="ARBA" id="ARBA00004496"/>
    </source>
</evidence>
<keyword evidence="5" id="KW-0028">Amino-acid biosynthesis</keyword>
<dbReference type="InterPro" id="IPR005119">
    <property type="entry name" value="LysR_subst-bd"/>
</dbReference>
<dbReference type="InterPro" id="IPR036388">
    <property type="entry name" value="WH-like_DNA-bd_sf"/>
</dbReference>
<reference evidence="11 12" key="1">
    <citation type="submission" date="2014-03" db="EMBL/GenBank/DDBJ databases">
        <title>Genome of Paenirhodobacter enshiensis DW2-9.</title>
        <authorList>
            <person name="Wang D."/>
            <person name="Wang G."/>
        </authorList>
    </citation>
    <scope>NUCLEOTIDE SEQUENCE [LARGE SCALE GENOMIC DNA]</scope>
    <source>
        <strain evidence="11 12">DW2-9</strain>
    </source>
</reference>
<keyword evidence="8" id="KW-0804">Transcription</keyword>
<dbReference type="Pfam" id="PF03466">
    <property type="entry name" value="LysR_substrate"/>
    <property type="match status" value="1"/>
</dbReference>
<gene>
    <name evidence="11" type="ORF">CG50_12880</name>
</gene>
<dbReference type="Proteomes" id="UP000028824">
    <property type="component" value="Unassembled WGS sequence"/>
</dbReference>
<dbReference type="SUPFAM" id="SSF46785">
    <property type="entry name" value="Winged helix' DNA-binding domain"/>
    <property type="match status" value="1"/>
</dbReference>
<dbReference type="AlphaFoldDB" id="A0A086Y476"/>
<evidence type="ECO:0000259" key="10">
    <source>
        <dbReference type="PROSITE" id="PS50931"/>
    </source>
</evidence>
<dbReference type="GO" id="GO:0003700">
    <property type="term" value="F:DNA-binding transcription factor activity"/>
    <property type="evidence" value="ECO:0007669"/>
    <property type="project" value="InterPro"/>
</dbReference>
<dbReference type="eggNOG" id="COG0583">
    <property type="taxonomic scope" value="Bacteria"/>
</dbReference>
<evidence type="ECO:0000256" key="5">
    <source>
        <dbReference type="ARBA" id="ARBA00022605"/>
    </source>
</evidence>
<feature type="domain" description="HTH lysR-type" evidence="10">
    <location>
        <begin position="3"/>
        <end position="60"/>
    </location>
</feature>
<dbReference type="InterPro" id="IPR050950">
    <property type="entry name" value="HTH-type_LysR_regulators"/>
</dbReference>
<proteinExistence type="inferred from homology"/>
<keyword evidence="12" id="KW-1185">Reference proteome</keyword>
<evidence type="ECO:0000256" key="4">
    <source>
        <dbReference type="ARBA" id="ARBA00022490"/>
    </source>
</evidence>
<sequence>MNLELRHLRAIRAIHETGGLARAADILHVTQSALSHQMKGLEEQAQVELFVRRAKPLRLSVAGMKLLRLAERVLPEIAAAESEFDALREGRAGRLHLAIECHACYDWLFPVLEKFRRKWPEVDIDIRAGLAFNALPALARQDVDLVISSDPVEIEGITFNPLFDYSPTFIAATSSPLADRPYVVAEDFLDQTLITYPIDRARSDVFSMLLTPAHVEPRVHRQVELTAVILMLVAAGRGVSVLPDWVLREVKYQPDYVTRPVTAQGLRKSMYAATRSEDVTEPFMACFLDLARSEPRKLQQA</sequence>
<evidence type="ECO:0000313" key="12">
    <source>
        <dbReference type="Proteomes" id="UP000028824"/>
    </source>
</evidence>
<protein>
    <recommendedName>
        <fullName evidence="3">HTH-type transcriptional regulator MetR</fullName>
    </recommendedName>
</protein>
<name>A0A086Y476_9RHOB</name>
<dbReference type="PRINTS" id="PR00039">
    <property type="entry name" value="HTHLYSR"/>
</dbReference>
<evidence type="ECO:0000256" key="2">
    <source>
        <dbReference type="ARBA" id="ARBA00009437"/>
    </source>
</evidence>
<dbReference type="Gene3D" id="1.10.10.10">
    <property type="entry name" value="Winged helix-like DNA-binding domain superfamily/Winged helix DNA-binding domain"/>
    <property type="match status" value="1"/>
</dbReference>
<evidence type="ECO:0000256" key="6">
    <source>
        <dbReference type="ARBA" id="ARBA00023015"/>
    </source>
</evidence>
<keyword evidence="6" id="KW-0805">Transcription regulation</keyword>
<dbReference type="Gene3D" id="3.40.190.10">
    <property type="entry name" value="Periplasmic binding protein-like II"/>
    <property type="match status" value="1"/>
</dbReference>
<dbReference type="EMBL" id="JFZB01000005">
    <property type="protein sequence ID" value="KFI29076.1"/>
    <property type="molecule type" value="Genomic_DNA"/>
</dbReference>
<dbReference type="Pfam" id="PF00126">
    <property type="entry name" value="HTH_1"/>
    <property type="match status" value="1"/>
</dbReference>
<evidence type="ECO:0000256" key="3">
    <source>
        <dbReference type="ARBA" id="ARBA00019365"/>
    </source>
</evidence>
<dbReference type="CDD" id="cd08441">
    <property type="entry name" value="PBP2_MetR"/>
    <property type="match status" value="1"/>
</dbReference>
<keyword evidence="4" id="KW-0963">Cytoplasm</keyword>
<dbReference type="GO" id="GO:0009086">
    <property type="term" value="P:methionine biosynthetic process"/>
    <property type="evidence" value="ECO:0007669"/>
    <property type="project" value="UniProtKB-KW"/>
</dbReference>
<organism evidence="11 12">
    <name type="scientific">Paenirhodobacter enshiensis</name>
    <dbReference type="NCBI Taxonomy" id="1105367"/>
    <lineage>
        <taxon>Bacteria</taxon>
        <taxon>Pseudomonadati</taxon>
        <taxon>Pseudomonadota</taxon>
        <taxon>Alphaproteobacteria</taxon>
        <taxon>Rhodobacterales</taxon>
        <taxon>Rhodobacter group</taxon>
        <taxon>Paenirhodobacter</taxon>
    </lineage>
</organism>
<comment type="subcellular location">
    <subcellularLocation>
        <location evidence="1">Cytoplasm</location>
    </subcellularLocation>
</comment>
<evidence type="ECO:0000313" key="11">
    <source>
        <dbReference type="EMBL" id="KFI29076.1"/>
    </source>
</evidence>
<evidence type="ECO:0000256" key="9">
    <source>
        <dbReference type="ARBA" id="ARBA00023167"/>
    </source>
</evidence>
<evidence type="ECO:0000256" key="7">
    <source>
        <dbReference type="ARBA" id="ARBA00023125"/>
    </source>
</evidence>
<dbReference type="OrthoDB" id="155872at2"/>
<dbReference type="PANTHER" id="PTHR30419">
    <property type="entry name" value="HTH-TYPE TRANSCRIPTIONAL REGULATOR YBHD"/>
    <property type="match status" value="1"/>
</dbReference>
<dbReference type="InterPro" id="IPR000847">
    <property type="entry name" value="LysR_HTH_N"/>
</dbReference>
<dbReference type="SUPFAM" id="SSF53850">
    <property type="entry name" value="Periplasmic binding protein-like II"/>
    <property type="match status" value="1"/>
</dbReference>
<comment type="similarity">
    <text evidence="2">Belongs to the LysR transcriptional regulatory family.</text>
</comment>
<dbReference type="GO" id="GO:0003677">
    <property type="term" value="F:DNA binding"/>
    <property type="evidence" value="ECO:0007669"/>
    <property type="project" value="UniProtKB-KW"/>
</dbReference>
<dbReference type="RefSeq" id="WP_036635955.1">
    <property type="nucleotide sequence ID" value="NZ_JFZB01000005.1"/>
</dbReference>
<dbReference type="InterPro" id="IPR037406">
    <property type="entry name" value="MetR_PBP2"/>
</dbReference>
<evidence type="ECO:0000256" key="8">
    <source>
        <dbReference type="ARBA" id="ARBA00023163"/>
    </source>
</evidence>
<dbReference type="GO" id="GO:0005829">
    <property type="term" value="C:cytosol"/>
    <property type="evidence" value="ECO:0007669"/>
    <property type="project" value="TreeGrafter"/>
</dbReference>
<dbReference type="InterPro" id="IPR036390">
    <property type="entry name" value="WH_DNA-bd_sf"/>
</dbReference>
<keyword evidence="7" id="KW-0238">DNA-binding</keyword>
<accession>A0A086Y476</accession>
<comment type="caution">
    <text evidence="11">The sequence shown here is derived from an EMBL/GenBank/DDBJ whole genome shotgun (WGS) entry which is preliminary data.</text>
</comment>
<dbReference type="PROSITE" id="PS50931">
    <property type="entry name" value="HTH_LYSR"/>
    <property type="match status" value="1"/>
</dbReference>